<protein>
    <recommendedName>
        <fullName evidence="3">Sel1 repeat family protein</fullName>
    </recommendedName>
</protein>
<dbReference type="RefSeq" id="WP_220166336.1">
    <property type="nucleotide sequence ID" value="NZ_JAIBOA010000007.1"/>
</dbReference>
<reference evidence="1 2" key="1">
    <citation type="submission" date="2021-07" db="EMBL/GenBank/DDBJ databases">
        <title>Actinomadura sp. PM05-2 isolated from lichen.</title>
        <authorList>
            <person name="Somphong A."/>
            <person name="Phongsopitanun W."/>
            <person name="Tanasupawat S."/>
            <person name="Peongsungnone V."/>
        </authorList>
    </citation>
    <scope>NUCLEOTIDE SEQUENCE [LARGE SCALE GENOMIC DNA]</scope>
    <source>
        <strain evidence="1 2">PM05-2</strain>
    </source>
</reference>
<evidence type="ECO:0008006" key="3">
    <source>
        <dbReference type="Google" id="ProtNLM"/>
    </source>
</evidence>
<dbReference type="Proteomes" id="UP000774570">
    <property type="component" value="Unassembled WGS sequence"/>
</dbReference>
<evidence type="ECO:0000313" key="2">
    <source>
        <dbReference type="Proteomes" id="UP000774570"/>
    </source>
</evidence>
<keyword evidence="2" id="KW-1185">Reference proteome</keyword>
<proteinExistence type="predicted"/>
<evidence type="ECO:0000313" key="1">
    <source>
        <dbReference type="EMBL" id="MBW8483244.1"/>
    </source>
</evidence>
<sequence length="158" mass="17285">MVVAGGTPDFEEIPGLRVRAEAGDRDAAGRLAELLARRGDAEEALDVWARAYGDREPAAKRLAGLHVQDGDLAGAVSVWMFSDSMWYNPAGLRAEAMRRLTPEEQMEEDDGPEDWAYIQAEALIVKLARRGDETSIAELRAMAEAGDHLAKKHLEGRA</sequence>
<gene>
    <name evidence="1" type="ORF">K1Y72_12745</name>
</gene>
<dbReference type="EMBL" id="JAIBOA010000007">
    <property type="protein sequence ID" value="MBW8483244.1"/>
    <property type="molecule type" value="Genomic_DNA"/>
</dbReference>
<comment type="caution">
    <text evidence="1">The sequence shown here is derived from an EMBL/GenBank/DDBJ whole genome shotgun (WGS) entry which is preliminary data.</text>
</comment>
<name>A0ABS7FS70_9ACTN</name>
<organism evidence="1 2">
    <name type="scientific">Actinomadura parmotrematis</name>
    <dbReference type="NCBI Taxonomy" id="2864039"/>
    <lineage>
        <taxon>Bacteria</taxon>
        <taxon>Bacillati</taxon>
        <taxon>Actinomycetota</taxon>
        <taxon>Actinomycetes</taxon>
        <taxon>Streptosporangiales</taxon>
        <taxon>Thermomonosporaceae</taxon>
        <taxon>Actinomadura</taxon>
    </lineage>
</organism>
<accession>A0ABS7FS70</accession>